<keyword evidence="1" id="KW-0805">Transcription regulation</keyword>
<evidence type="ECO:0000259" key="4">
    <source>
        <dbReference type="PROSITE" id="PS50987"/>
    </source>
</evidence>
<dbReference type="Pfam" id="PF12840">
    <property type="entry name" value="HTH_20"/>
    <property type="match status" value="1"/>
</dbReference>
<keyword evidence="3" id="KW-0804">Transcription</keyword>
<dbReference type="InterPro" id="IPR011991">
    <property type="entry name" value="ArsR-like_HTH"/>
</dbReference>
<organism evidence="5 6">
    <name type="scientific">Gordonia hydrophobica</name>
    <dbReference type="NCBI Taxonomy" id="40516"/>
    <lineage>
        <taxon>Bacteria</taxon>
        <taxon>Bacillati</taxon>
        <taxon>Actinomycetota</taxon>
        <taxon>Actinomycetes</taxon>
        <taxon>Mycobacteriales</taxon>
        <taxon>Gordoniaceae</taxon>
        <taxon>Gordonia</taxon>
    </lineage>
</organism>
<sequence length="98" mass="10548">MTPTDSVADLQSVLSALADPVRLEMLRRLGHAAEPLACTALYDTVTKATASHHFKILREAGLVERIAEGQCARYRLRNDAVDALYPGLLTSVLTAANA</sequence>
<keyword evidence="2" id="KW-0238">DNA-binding</keyword>
<name>A0ABZ2U6H0_9ACTN</name>
<dbReference type="InterPro" id="IPR051081">
    <property type="entry name" value="HTH_MetalResp_TranReg"/>
</dbReference>
<evidence type="ECO:0000256" key="2">
    <source>
        <dbReference type="ARBA" id="ARBA00023125"/>
    </source>
</evidence>
<gene>
    <name evidence="5" type="ORF">RVF87_08965</name>
</gene>
<dbReference type="InterPro" id="IPR001845">
    <property type="entry name" value="HTH_ArsR_DNA-bd_dom"/>
</dbReference>
<dbReference type="InterPro" id="IPR036390">
    <property type="entry name" value="WH_DNA-bd_sf"/>
</dbReference>
<dbReference type="NCBIfam" id="NF033788">
    <property type="entry name" value="HTH_metalloreg"/>
    <property type="match status" value="1"/>
</dbReference>
<dbReference type="PROSITE" id="PS50987">
    <property type="entry name" value="HTH_ARSR_2"/>
    <property type="match status" value="1"/>
</dbReference>
<evidence type="ECO:0000256" key="3">
    <source>
        <dbReference type="ARBA" id="ARBA00023163"/>
    </source>
</evidence>
<accession>A0ABZ2U6H0</accession>
<dbReference type="Proteomes" id="UP001479933">
    <property type="component" value="Chromosome"/>
</dbReference>
<dbReference type="InterPro" id="IPR036388">
    <property type="entry name" value="WH-like_DNA-bd_sf"/>
</dbReference>
<protein>
    <submittedName>
        <fullName evidence="5">Metalloregulator ArsR/SmtB family transcription factor</fullName>
    </submittedName>
</protein>
<dbReference type="SMART" id="SM00418">
    <property type="entry name" value="HTH_ARSR"/>
    <property type="match status" value="1"/>
</dbReference>
<dbReference type="SUPFAM" id="SSF46785">
    <property type="entry name" value="Winged helix' DNA-binding domain"/>
    <property type="match status" value="1"/>
</dbReference>
<evidence type="ECO:0000313" key="5">
    <source>
        <dbReference type="EMBL" id="WYY09167.1"/>
    </source>
</evidence>
<dbReference type="EMBL" id="CP136137">
    <property type="protein sequence ID" value="WYY09167.1"/>
    <property type="molecule type" value="Genomic_DNA"/>
</dbReference>
<dbReference type="PRINTS" id="PR00778">
    <property type="entry name" value="HTHARSR"/>
</dbReference>
<dbReference type="PANTHER" id="PTHR33154:SF12">
    <property type="entry name" value="TRANSCRIPTIONAL REGULATORY PROTEIN"/>
    <property type="match status" value="1"/>
</dbReference>
<dbReference type="PANTHER" id="PTHR33154">
    <property type="entry name" value="TRANSCRIPTIONAL REGULATOR, ARSR FAMILY"/>
    <property type="match status" value="1"/>
</dbReference>
<dbReference type="CDD" id="cd00090">
    <property type="entry name" value="HTH_ARSR"/>
    <property type="match status" value="1"/>
</dbReference>
<dbReference type="Gene3D" id="1.10.10.10">
    <property type="entry name" value="Winged helix-like DNA-binding domain superfamily/Winged helix DNA-binding domain"/>
    <property type="match status" value="1"/>
</dbReference>
<feature type="domain" description="HTH arsR-type" evidence="4">
    <location>
        <begin position="2"/>
        <end position="96"/>
    </location>
</feature>
<reference evidence="5 6" key="1">
    <citation type="journal article" date="2023" name="Virus Evol.">
        <title>Computational host range prediction-The good, the bad, and the ugly.</title>
        <authorList>
            <person name="Howell A.A."/>
            <person name="Versoza C.J."/>
            <person name="Pfeifer S.P."/>
        </authorList>
    </citation>
    <scope>NUCLEOTIDE SEQUENCE [LARGE SCALE GENOMIC DNA]</scope>
    <source>
        <strain evidence="5 6">1610/1b</strain>
    </source>
</reference>
<evidence type="ECO:0000313" key="6">
    <source>
        <dbReference type="Proteomes" id="UP001479933"/>
    </source>
</evidence>
<proteinExistence type="predicted"/>
<dbReference type="RefSeq" id="WP_157086005.1">
    <property type="nucleotide sequence ID" value="NZ_CP136137.1"/>
</dbReference>
<evidence type="ECO:0000256" key="1">
    <source>
        <dbReference type="ARBA" id="ARBA00023015"/>
    </source>
</evidence>
<keyword evidence="6" id="KW-1185">Reference proteome</keyword>